<dbReference type="PANTHER" id="PTHR43022:SF1">
    <property type="entry name" value="PROTEIN SMF"/>
    <property type="match status" value="1"/>
</dbReference>
<comment type="similarity">
    <text evidence="1">Belongs to the DprA/Smf family.</text>
</comment>
<evidence type="ECO:0000256" key="1">
    <source>
        <dbReference type="ARBA" id="ARBA00006525"/>
    </source>
</evidence>
<dbReference type="RefSeq" id="WP_353303616.1">
    <property type="nucleotide sequence ID" value="NZ_BAABWN010000009.1"/>
</dbReference>
<dbReference type="Gene3D" id="3.40.50.450">
    <property type="match status" value="1"/>
</dbReference>
<sequence>MHTTLEPPSHCSTHQLYALILEQLAPKSPSRLTKTLRELGDAQALLESPSVLSPLLKPESFPSYREFLETPESAAITSHAFTTWEALQRLNASVIPLGSPQYPTLLAEIPDPPKLLYCQGNPTALHLPAIAIVGGRNCTSQGATNARDFSKHLSASGFCVISGLALGIDTQAHLGALNGEGATVAVMATGIDQIYPAANRRLAEDIISKGGCVMTEFPLGAKPLRSSFPKRNRIISGLSLGTLVVEAKLKSGSLITANTAVKQNREVFAIPGSIHNPMAKGCHQLIKTGAKLVESSQDIIDELKGALSIKVEELNKLQINDTSTDLNKTETEQNNHPILAVIEFDSITVDELAEKTQLPIEQLQAEILMLELDGLISHIDGVIERKF</sequence>
<dbReference type="InterPro" id="IPR057666">
    <property type="entry name" value="DrpA_SLOG"/>
</dbReference>
<proteinExistence type="inferred from homology"/>
<dbReference type="InterPro" id="IPR036388">
    <property type="entry name" value="WH-like_DNA-bd_sf"/>
</dbReference>
<comment type="caution">
    <text evidence="4">The sequence shown here is derived from an EMBL/GenBank/DDBJ whole genome shotgun (WGS) entry which is preliminary data.</text>
</comment>
<dbReference type="EMBL" id="BAABWN010000009">
    <property type="protein sequence ID" value="GAA6168928.1"/>
    <property type="molecule type" value="Genomic_DNA"/>
</dbReference>
<evidence type="ECO:0000259" key="3">
    <source>
        <dbReference type="Pfam" id="PF17782"/>
    </source>
</evidence>
<evidence type="ECO:0000313" key="4">
    <source>
        <dbReference type="EMBL" id="GAA6168928.1"/>
    </source>
</evidence>
<gene>
    <name evidence="4" type="ORF">NBRC116591_27390</name>
</gene>
<dbReference type="InterPro" id="IPR041614">
    <property type="entry name" value="DprA_WH"/>
</dbReference>
<feature type="domain" description="DprA winged helix" evidence="3">
    <location>
        <begin position="329"/>
        <end position="378"/>
    </location>
</feature>
<dbReference type="Gene3D" id="1.10.10.10">
    <property type="entry name" value="Winged helix-like DNA-binding domain superfamily/Winged helix DNA-binding domain"/>
    <property type="match status" value="1"/>
</dbReference>
<dbReference type="Proteomes" id="UP001465153">
    <property type="component" value="Unassembled WGS sequence"/>
</dbReference>
<dbReference type="Pfam" id="PF02481">
    <property type="entry name" value="DNA_processg_A"/>
    <property type="match status" value="1"/>
</dbReference>
<protein>
    <recommendedName>
        <fullName evidence="6">DNA protecting protein DprA</fullName>
    </recommendedName>
</protein>
<dbReference type="InterPro" id="IPR003488">
    <property type="entry name" value="DprA"/>
</dbReference>
<evidence type="ECO:0000313" key="5">
    <source>
        <dbReference type="Proteomes" id="UP001465153"/>
    </source>
</evidence>
<dbReference type="Pfam" id="PF17782">
    <property type="entry name" value="WHD_DprA"/>
    <property type="match status" value="1"/>
</dbReference>
<accession>A0ABQ0ABA2</accession>
<keyword evidence="5" id="KW-1185">Reference proteome</keyword>
<dbReference type="SUPFAM" id="SSF102405">
    <property type="entry name" value="MCP/YpsA-like"/>
    <property type="match status" value="1"/>
</dbReference>
<evidence type="ECO:0008006" key="6">
    <source>
        <dbReference type="Google" id="ProtNLM"/>
    </source>
</evidence>
<name>A0ABQ0ABA2_9GAMM</name>
<organism evidence="4 5">
    <name type="scientific">Sessilibacter corallicola</name>
    <dbReference type="NCBI Taxonomy" id="2904075"/>
    <lineage>
        <taxon>Bacteria</taxon>
        <taxon>Pseudomonadati</taxon>
        <taxon>Pseudomonadota</taxon>
        <taxon>Gammaproteobacteria</taxon>
        <taxon>Cellvibrionales</taxon>
        <taxon>Cellvibrionaceae</taxon>
        <taxon>Sessilibacter</taxon>
    </lineage>
</organism>
<feature type="domain" description="Smf/DprA SLOG" evidence="2">
    <location>
        <begin position="94"/>
        <end position="303"/>
    </location>
</feature>
<evidence type="ECO:0000259" key="2">
    <source>
        <dbReference type="Pfam" id="PF02481"/>
    </source>
</evidence>
<dbReference type="NCBIfam" id="TIGR00732">
    <property type="entry name" value="dprA"/>
    <property type="match status" value="1"/>
</dbReference>
<reference evidence="4 5" key="1">
    <citation type="submission" date="2024-04" db="EMBL/GenBank/DDBJ databases">
        <title>Draft genome sequence of Sessilibacter corallicola NBRC 116591.</title>
        <authorList>
            <person name="Miyakawa T."/>
            <person name="Kusuya Y."/>
            <person name="Miura T."/>
        </authorList>
    </citation>
    <scope>NUCLEOTIDE SEQUENCE [LARGE SCALE GENOMIC DNA]</scope>
    <source>
        <strain evidence="4 5">KU-00831-HH</strain>
    </source>
</reference>
<dbReference type="PANTHER" id="PTHR43022">
    <property type="entry name" value="PROTEIN SMF"/>
    <property type="match status" value="1"/>
</dbReference>